<evidence type="ECO:0000313" key="22">
    <source>
        <dbReference type="Ensembl" id="ENSSFOP00015041951.1"/>
    </source>
</evidence>
<comment type="catalytic activity">
    <reaction evidence="17">
        <text>cytidine(48) in tRNA + S-adenosyl-L-methionine = 5-methylcytidine(48) in tRNA + S-adenosyl-L-homocysteine + H(+)</text>
        <dbReference type="Rhea" id="RHEA:42948"/>
        <dbReference type="Rhea" id="RHEA-COMP:10293"/>
        <dbReference type="Rhea" id="RHEA-COMP:10297"/>
        <dbReference type="ChEBI" id="CHEBI:15378"/>
        <dbReference type="ChEBI" id="CHEBI:57856"/>
        <dbReference type="ChEBI" id="CHEBI:59789"/>
        <dbReference type="ChEBI" id="CHEBI:74483"/>
        <dbReference type="ChEBI" id="CHEBI:82748"/>
    </reaction>
    <physiologicalReaction direction="left-to-right" evidence="17">
        <dbReference type="Rhea" id="RHEA:42949"/>
    </physiologicalReaction>
</comment>
<keyword evidence="10" id="KW-0539">Nucleus</keyword>
<keyword evidence="4" id="KW-0820">tRNA-binding</keyword>
<comment type="catalytic activity">
    <reaction evidence="15">
        <text>cytidine(50) in tRNA + S-adenosyl-L-methionine = 5-methylcytidine(50) in tRNA + S-adenosyl-L-homocysteine + H(+)</text>
        <dbReference type="Rhea" id="RHEA:61488"/>
        <dbReference type="Rhea" id="RHEA-COMP:15838"/>
        <dbReference type="Rhea" id="RHEA-COMP:15839"/>
        <dbReference type="ChEBI" id="CHEBI:15378"/>
        <dbReference type="ChEBI" id="CHEBI:57856"/>
        <dbReference type="ChEBI" id="CHEBI:59789"/>
        <dbReference type="ChEBI" id="CHEBI:74483"/>
        <dbReference type="ChEBI" id="CHEBI:82748"/>
    </reaction>
    <physiologicalReaction direction="left-to-right" evidence="15">
        <dbReference type="Rhea" id="RHEA:61489"/>
    </physiologicalReaction>
</comment>
<evidence type="ECO:0000256" key="4">
    <source>
        <dbReference type="ARBA" id="ARBA00022555"/>
    </source>
</evidence>
<evidence type="ECO:0000256" key="12">
    <source>
        <dbReference type="ARBA" id="ARBA00032770"/>
    </source>
</evidence>
<dbReference type="Proteomes" id="UP000694397">
    <property type="component" value="Chromosome 23"/>
</dbReference>
<feature type="binding site" evidence="19">
    <location>
        <begin position="149"/>
        <end position="155"/>
    </location>
    <ligand>
        <name>S-adenosyl-L-methionine</name>
        <dbReference type="ChEBI" id="CHEBI:59789"/>
    </ligand>
</feature>
<evidence type="ECO:0000256" key="20">
    <source>
        <dbReference type="SAM" id="MobiDB-lite"/>
    </source>
</evidence>
<evidence type="ECO:0000256" key="18">
    <source>
        <dbReference type="ARBA" id="ARBA00049365"/>
    </source>
</evidence>
<evidence type="ECO:0000256" key="8">
    <source>
        <dbReference type="ARBA" id="ARBA00022694"/>
    </source>
</evidence>
<evidence type="ECO:0000313" key="23">
    <source>
        <dbReference type="Proteomes" id="UP000694397"/>
    </source>
</evidence>
<dbReference type="GO" id="GO:0005634">
    <property type="term" value="C:nucleus"/>
    <property type="evidence" value="ECO:0007669"/>
    <property type="project" value="UniProtKB-SubCell"/>
</dbReference>
<dbReference type="GO" id="GO:0030488">
    <property type="term" value="P:tRNA methylation"/>
    <property type="evidence" value="ECO:0007669"/>
    <property type="project" value="TreeGrafter"/>
</dbReference>
<dbReference type="InterPro" id="IPR001678">
    <property type="entry name" value="MeTrfase_RsmB-F_NOP2_dom"/>
</dbReference>
<evidence type="ECO:0000256" key="5">
    <source>
        <dbReference type="ARBA" id="ARBA00022603"/>
    </source>
</evidence>
<dbReference type="PANTHER" id="PTHR22808">
    <property type="entry name" value="NCL1 YEAST -RELATED NOL1/NOP2/FMU SUN DOMAIN-CONTAINING"/>
    <property type="match status" value="1"/>
</dbReference>
<dbReference type="GeneTree" id="ENSGT00940000153665"/>
<reference evidence="22 23" key="1">
    <citation type="submission" date="2019-04" db="EMBL/GenBank/DDBJ databases">
        <authorList>
            <consortium name="Wellcome Sanger Institute Data Sharing"/>
        </authorList>
    </citation>
    <scope>NUCLEOTIDE SEQUENCE [LARGE SCALE GENOMIC DNA]</scope>
</reference>
<keyword evidence="9 19" id="KW-0694">RNA-binding</keyword>
<feature type="active site" description="Nucleophile" evidence="19">
    <location>
        <position position="286"/>
    </location>
</feature>
<feature type="region of interest" description="Disordered" evidence="20">
    <location>
        <begin position="417"/>
        <end position="437"/>
    </location>
</feature>
<comment type="catalytic activity">
    <reaction evidence="16">
        <text>cytidine(34) in tRNA precursor + S-adenosyl-L-methionine = 5-methylcytidine(34) in tRNA precursor + S-adenosyl-L-homocysteine + H(+)</text>
        <dbReference type="Rhea" id="RHEA:42940"/>
        <dbReference type="Rhea" id="RHEA-COMP:10291"/>
        <dbReference type="Rhea" id="RHEA-COMP:10295"/>
        <dbReference type="ChEBI" id="CHEBI:15378"/>
        <dbReference type="ChEBI" id="CHEBI:57856"/>
        <dbReference type="ChEBI" id="CHEBI:59789"/>
        <dbReference type="ChEBI" id="CHEBI:74483"/>
        <dbReference type="ChEBI" id="CHEBI:82748"/>
        <dbReference type="EC" id="2.1.1.203"/>
    </reaction>
    <physiologicalReaction direction="left-to-right" evidence="16">
        <dbReference type="Rhea" id="RHEA:42941"/>
    </physiologicalReaction>
</comment>
<organism evidence="22 23">
    <name type="scientific">Scleropages formosus</name>
    <name type="common">Asian bonytongue</name>
    <name type="synonym">Osteoglossum formosum</name>
    <dbReference type="NCBI Taxonomy" id="113540"/>
    <lineage>
        <taxon>Eukaryota</taxon>
        <taxon>Metazoa</taxon>
        <taxon>Chordata</taxon>
        <taxon>Craniata</taxon>
        <taxon>Vertebrata</taxon>
        <taxon>Euteleostomi</taxon>
        <taxon>Actinopterygii</taxon>
        <taxon>Neopterygii</taxon>
        <taxon>Teleostei</taxon>
        <taxon>Osteoglossocephala</taxon>
        <taxon>Osteoglossomorpha</taxon>
        <taxon>Osteoglossiformes</taxon>
        <taxon>Osteoglossidae</taxon>
        <taxon>Scleropages</taxon>
    </lineage>
</organism>
<dbReference type="PRINTS" id="PR02011">
    <property type="entry name" value="RCMTNCL1"/>
</dbReference>
<reference evidence="22" key="3">
    <citation type="submission" date="2025-09" db="UniProtKB">
        <authorList>
            <consortium name="Ensembl"/>
        </authorList>
    </citation>
    <scope>IDENTIFICATION</scope>
</reference>
<keyword evidence="8" id="KW-0819">tRNA processing</keyword>
<dbReference type="GO" id="GO:0016428">
    <property type="term" value="F:tRNA (cytidine-5-)-methyltransferase activity"/>
    <property type="evidence" value="ECO:0007669"/>
    <property type="project" value="InterPro"/>
</dbReference>
<dbReference type="PRINTS" id="PR02008">
    <property type="entry name" value="RCMTFAMILY"/>
</dbReference>
<evidence type="ECO:0000256" key="14">
    <source>
        <dbReference type="ARBA" id="ARBA00048755"/>
    </source>
</evidence>
<keyword evidence="23" id="KW-1185">Reference proteome</keyword>
<evidence type="ECO:0000256" key="6">
    <source>
        <dbReference type="ARBA" id="ARBA00022679"/>
    </source>
</evidence>
<evidence type="ECO:0000256" key="17">
    <source>
        <dbReference type="ARBA" id="ARBA00049323"/>
    </source>
</evidence>
<name>A0A8C9T1Q2_SCLFO</name>
<feature type="binding site" evidence="19">
    <location>
        <position position="180"/>
    </location>
    <ligand>
        <name>S-adenosyl-L-methionine</name>
        <dbReference type="ChEBI" id="CHEBI:59789"/>
    </ligand>
</feature>
<dbReference type="Pfam" id="PF01189">
    <property type="entry name" value="Methyltr_RsmB-F"/>
    <property type="match status" value="1"/>
</dbReference>
<dbReference type="GO" id="GO:0000049">
    <property type="term" value="F:tRNA binding"/>
    <property type="evidence" value="ECO:0007669"/>
    <property type="project" value="UniProtKB-KW"/>
</dbReference>
<dbReference type="InterPro" id="IPR029063">
    <property type="entry name" value="SAM-dependent_MTases_sf"/>
</dbReference>
<proteinExistence type="inferred from homology"/>
<dbReference type="InterPro" id="IPR023267">
    <property type="entry name" value="RCMT"/>
</dbReference>
<evidence type="ECO:0000259" key="21">
    <source>
        <dbReference type="PROSITE" id="PS51686"/>
    </source>
</evidence>
<dbReference type="GO" id="GO:0005576">
    <property type="term" value="C:extracellular region"/>
    <property type="evidence" value="ECO:0007669"/>
    <property type="project" value="UniProtKB-SubCell"/>
</dbReference>
<dbReference type="Ensembl" id="ENSSFOT00015052969.1">
    <property type="protein sequence ID" value="ENSSFOP00015041951.1"/>
    <property type="gene ID" value="ENSSFOG00015001631.2"/>
</dbReference>
<evidence type="ECO:0000256" key="19">
    <source>
        <dbReference type="PROSITE-ProRule" id="PRU01023"/>
    </source>
</evidence>
<gene>
    <name evidence="22" type="primary">NSUN2</name>
    <name evidence="22" type="synonym">nsun2</name>
</gene>
<comment type="similarity">
    <text evidence="19">Belongs to the class I-like SAM-binding methyltransferase superfamily. RsmB/NOP family.</text>
</comment>
<sequence>KAGYSEIIKENKLFEQYYREQKIVPEGEFEHFMETLREPLPATFRITGYKSHAKEILHCLKKYFKEVQDIEIDGQKIEAPQALSWYPDELAWHTNMSRKIIRKSPLLEKFHQFLVSETESGNISRQEAVSMIPPLLLKIEPHHKILDMCAAPGSKTAQLIEMLHSDMDVPFPEGFVIANDVDNKRCYLLVHQAKRLNSPCIMVINHDASNIPRFQVDCDGKKDILFYDRILCDVPCSGDGTMRKNIDVWKKWTTSNSLQLHGLQLRIAVRGVEQLAVGGRMVYSTCSLNPVEDEAVIASLLEKSEGALELADASADLPGLKWMPGITSWKVMTRTGEWYSDWSEVPVSRHTQIRPTMFPPTDREKLKEMKLERCMRILPHHQNTGGFFVAVLVKKAAMPWNRRYPKVEELKRPYLNAMPSDEATPSDPGPGAEPPASTLAGAEALEDLPHAEEDAGSADLESAPPPSKKMKLFGFKEDPFVFLAEDDPVFAPIQNFYNLSPSFPKPCVLTRTHEGKKRHLYMVSKELRNVLLNNSERMKVINTGVKVWSRNNDGEQFGCAFRLAQEGIYTLFPYIGARIVNVSVEDIKVLLTQENPYLNKLESDAYAQAKKLGDALLFPDRNPSMPQCPIELCGWRGKTSIRAFVPRNERLHYLRMVGVEVFQSKQGKGPEPAVEGEPVAAVPEDSGEMEVDGGEEEKVAETDTPSHGGADGGDGEKCSPSAGPHPGTQDEAVPS</sequence>
<accession>A0A8C9T1Q2</accession>
<dbReference type="PANTHER" id="PTHR22808:SF1">
    <property type="entry name" value="RNA CYTOSINE-C(5)-METHYLTRANSFERASE NSUN2-RELATED"/>
    <property type="match status" value="1"/>
</dbReference>
<dbReference type="Gene3D" id="3.40.50.150">
    <property type="entry name" value="Vaccinia Virus protein VP39"/>
    <property type="match status" value="1"/>
</dbReference>
<evidence type="ECO:0000256" key="15">
    <source>
        <dbReference type="ARBA" id="ARBA00048936"/>
    </source>
</evidence>
<keyword evidence="6 19" id="KW-0808">Transferase</keyword>
<dbReference type="PROSITE" id="PS51686">
    <property type="entry name" value="SAM_MT_RSMB_NOP"/>
    <property type="match status" value="1"/>
</dbReference>
<dbReference type="SUPFAM" id="SSF53335">
    <property type="entry name" value="S-adenosyl-L-methionine-dependent methyltransferases"/>
    <property type="match status" value="1"/>
</dbReference>
<feature type="binding site" evidence="19">
    <location>
        <position position="207"/>
    </location>
    <ligand>
        <name>S-adenosyl-L-methionine</name>
        <dbReference type="ChEBI" id="CHEBI:59789"/>
    </ligand>
</feature>
<feature type="compositionally biased region" description="Acidic residues" evidence="20">
    <location>
        <begin position="685"/>
        <end position="695"/>
    </location>
</feature>
<protein>
    <recommendedName>
        <fullName evidence="3">tRNA (cytosine(34)-C(5))-methyltransferase</fullName>
        <ecNumber evidence="3">2.1.1.203</ecNumber>
    </recommendedName>
    <alternativeName>
        <fullName evidence="12">NOL1/NOP2/Sun domain family member 2</fullName>
    </alternativeName>
    <alternativeName>
        <fullName evidence="13">mRNA cytosine C(5)-methyltransferase</fullName>
    </alternativeName>
    <alternativeName>
        <fullName evidence="11">tRNA cytosine C(5)-methyltransferase</fullName>
    </alternativeName>
</protein>
<evidence type="ECO:0000256" key="3">
    <source>
        <dbReference type="ARBA" id="ARBA00012629"/>
    </source>
</evidence>
<dbReference type="InterPro" id="IPR057286">
    <property type="entry name" value="PUA_NSUN2"/>
</dbReference>
<comment type="subcellular location">
    <subcellularLocation>
        <location evidence="1">Nucleus</location>
    </subcellularLocation>
    <subcellularLocation>
        <location evidence="2">Secreted</location>
        <location evidence="2">Extracellular exosome</location>
    </subcellularLocation>
</comment>
<feature type="domain" description="SAM-dependent MTase RsmB/NOP-type" evidence="21">
    <location>
        <begin position="32"/>
        <end position="395"/>
    </location>
</feature>
<feature type="binding site" evidence="19">
    <location>
        <position position="233"/>
    </location>
    <ligand>
        <name>S-adenosyl-L-methionine</name>
        <dbReference type="ChEBI" id="CHEBI:59789"/>
    </ligand>
</feature>
<dbReference type="InterPro" id="IPR023270">
    <property type="entry name" value="RCMT_NCL1"/>
</dbReference>
<evidence type="ECO:0000256" key="1">
    <source>
        <dbReference type="ARBA" id="ARBA00004123"/>
    </source>
</evidence>
<comment type="catalytic activity">
    <reaction evidence="14">
        <text>cytidine(49) in tRNA + S-adenosyl-L-methionine = 5-methylcytidine(49) in tRNA + S-adenosyl-L-homocysteine + H(+)</text>
        <dbReference type="Rhea" id="RHEA:42952"/>
        <dbReference type="Rhea" id="RHEA-COMP:10294"/>
        <dbReference type="Rhea" id="RHEA-COMP:10385"/>
        <dbReference type="ChEBI" id="CHEBI:15378"/>
        <dbReference type="ChEBI" id="CHEBI:57856"/>
        <dbReference type="ChEBI" id="CHEBI:59789"/>
        <dbReference type="ChEBI" id="CHEBI:74483"/>
        <dbReference type="ChEBI" id="CHEBI:82748"/>
    </reaction>
    <physiologicalReaction direction="left-to-right" evidence="14">
        <dbReference type="Rhea" id="RHEA:42953"/>
    </physiologicalReaction>
</comment>
<dbReference type="InterPro" id="IPR057285">
    <property type="entry name" value="Pre-PUA_NSUN2"/>
</dbReference>
<evidence type="ECO:0000256" key="10">
    <source>
        <dbReference type="ARBA" id="ARBA00023242"/>
    </source>
</evidence>
<dbReference type="EC" id="2.1.1.203" evidence="3"/>
<evidence type="ECO:0000256" key="9">
    <source>
        <dbReference type="ARBA" id="ARBA00022884"/>
    </source>
</evidence>
<evidence type="ECO:0000256" key="11">
    <source>
        <dbReference type="ARBA" id="ARBA00032179"/>
    </source>
</evidence>
<evidence type="ECO:0000256" key="7">
    <source>
        <dbReference type="ARBA" id="ARBA00022691"/>
    </source>
</evidence>
<dbReference type="GO" id="GO:0005737">
    <property type="term" value="C:cytoplasm"/>
    <property type="evidence" value="ECO:0007669"/>
    <property type="project" value="TreeGrafter"/>
</dbReference>
<reference evidence="22" key="2">
    <citation type="submission" date="2025-08" db="UniProtKB">
        <authorList>
            <consortium name="Ensembl"/>
        </authorList>
    </citation>
    <scope>IDENTIFICATION</scope>
</reference>
<dbReference type="Pfam" id="PF25376">
    <property type="entry name" value="Pre-PUA_NSUN2"/>
    <property type="match status" value="1"/>
</dbReference>
<dbReference type="InterPro" id="IPR049560">
    <property type="entry name" value="MeTrfase_RsmB-F_NOP2_cat"/>
</dbReference>
<evidence type="ECO:0000256" key="2">
    <source>
        <dbReference type="ARBA" id="ARBA00004550"/>
    </source>
</evidence>
<evidence type="ECO:0000256" key="13">
    <source>
        <dbReference type="ARBA" id="ARBA00032819"/>
    </source>
</evidence>
<comment type="catalytic activity">
    <reaction evidence="18">
        <text>a cytidine in mRNA + S-adenosyl-L-methionine = a 5-methylcytidine in mRNA + S-adenosyl-L-homocysteine + H(+)</text>
        <dbReference type="Rhea" id="RHEA:61464"/>
        <dbReference type="Rhea" id="RHEA-COMP:15145"/>
        <dbReference type="Rhea" id="RHEA-COMP:15826"/>
        <dbReference type="ChEBI" id="CHEBI:15378"/>
        <dbReference type="ChEBI" id="CHEBI:57856"/>
        <dbReference type="ChEBI" id="CHEBI:59789"/>
        <dbReference type="ChEBI" id="CHEBI:74483"/>
        <dbReference type="ChEBI" id="CHEBI:82748"/>
    </reaction>
    <physiologicalReaction direction="left-to-right" evidence="18">
        <dbReference type="Rhea" id="RHEA:61465"/>
    </physiologicalReaction>
</comment>
<evidence type="ECO:0000256" key="16">
    <source>
        <dbReference type="ARBA" id="ARBA00049286"/>
    </source>
</evidence>
<dbReference type="Pfam" id="PF25378">
    <property type="entry name" value="PUA_NSUN2"/>
    <property type="match status" value="1"/>
</dbReference>
<dbReference type="AlphaFoldDB" id="A0A8C9T1Q2"/>
<keyword evidence="5 19" id="KW-0489">Methyltransferase</keyword>
<feature type="region of interest" description="Disordered" evidence="20">
    <location>
        <begin position="665"/>
        <end position="735"/>
    </location>
</feature>
<keyword evidence="7 19" id="KW-0949">S-adenosyl-L-methionine</keyword>